<protein>
    <submittedName>
        <fullName evidence="1">Uncharacterized protein</fullName>
    </submittedName>
</protein>
<accession>A0ABY7EQP8</accession>
<dbReference type="EMBL" id="CP111018">
    <property type="protein sequence ID" value="WAR11146.1"/>
    <property type="molecule type" value="Genomic_DNA"/>
</dbReference>
<evidence type="ECO:0000313" key="1">
    <source>
        <dbReference type="EMBL" id="WAR11146.1"/>
    </source>
</evidence>
<proteinExistence type="predicted"/>
<name>A0ABY7EQP8_MYAAR</name>
<evidence type="ECO:0000313" key="2">
    <source>
        <dbReference type="Proteomes" id="UP001164746"/>
    </source>
</evidence>
<sequence>MAQDCLRYLGLVTQVSTARRVNPSRNPTSTDVPLANIVQLTQRWRSSVKTATTRMNTRKTYANFAQQVTSVTMLLAQSAISRTTNVPEVSTARVVLMGPNSIGGRDPVSAIFFCNRSSFLLNPPDSDCPIGNNCP</sequence>
<keyword evidence="2" id="KW-1185">Reference proteome</keyword>
<reference evidence="1" key="1">
    <citation type="submission" date="2022-11" db="EMBL/GenBank/DDBJ databases">
        <title>Centuries of genome instability and evolution in soft-shell clam transmissible cancer (bioRxiv).</title>
        <authorList>
            <person name="Hart S.F.M."/>
            <person name="Yonemitsu M.A."/>
            <person name="Giersch R.M."/>
            <person name="Beal B.F."/>
            <person name="Arriagada G."/>
            <person name="Davis B.W."/>
            <person name="Ostrander E.A."/>
            <person name="Goff S.P."/>
            <person name="Metzger M.J."/>
        </authorList>
    </citation>
    <scope>NUCLEOTIDE SEQUENCE</scope>
    <source>
        <strain evidence="1">MELC-2E11</strain>
        <tissue evidence="1">Siphon/mantle</tissue>
    </source>
</reference>
<organism evidence="1 2">
    <name type="scientific">Mya arenaria</name>
    <name type="common">Soft-shell clam</name>
    <dbReference type="NCBI Taxonomy" id="6604"/>
    <lineage>
        <taxon>Eukaryota</taxon>
        <taxon>Metazoa</taxon>
        <taxon>Spiralia</taxon>
        <taxon>Lophotrochozoa</taxon>
        <taxon>Mollusca</taxon>
        <taxon>Bivalvia</taxon>
        <taxon>Autobranchia</taxon>
        <taxon>Heteroconchia</taxon>
        <taxon>Euheterodonta</taxon>
        <taxon>Imparidentia</taxon>
        <taxon>Neoheterodontei</taxon>
        <taxon>Myida</taxon>
        <taxon>Myoidea</taxon>
        <taxon>Myidae</taxon>
        <taxon>Mya</taxon>
    </lineage>
</organism>
<dbReference type="Proteomes" id="UP001164746">
    <property type="component" value="Chromosome 7"/>
</dbReference>
<gene>
    <name evidence="1" type="ORF">MAR_036222</name>
</gene>